<evidence type="ECO:0000313" key="1">
    <source>
        <dbReference type="EnsemblMetazoa" id="XP_019853228.1"/>
    </source>
</evidence>
<dbReference type="Gene3D" id="3.30.1360.180">
    <property type="match status" value="1"/>
</dbReference>
<name>A0AAN0J950_AMPQE</name>
<dbReference type="InterPro" id="IPR017850">
    <property type="entry name" value="Alkaline_phosphatase_core_sf"/>
</dbReference>
<dbReference type="EnsemblMetazoa" id="XM_019997669.1">
    <property type="protein sequence ID" value="XP_019853228.1"/>
    <property type="gene ID" value="LOC100637672"/>
</dbReference>
<protein>
    <recommendedName>
        <fullName evidence="3">Extracellular Endonuclease subunit A domain-containing protein</fullName>
    </recommendedName>
</protein>
<dbReference type="InterPro" id="IPR002591">
    <property type="entry name" value="Phosphodiest/P_Trfase"/>
</dbReference>
<proteinExistence type="predicted"/>
<evidence type="ECO:0008006" key="3">
    <source>
        <dbReference type="Google" id="ProtNLM"/>
    </source>
</evidence>
<dbReference type="CDD" id="cd16018">
    <property type="entry name" value="Enpp"/>
    <property type="match status" value="1"/>
</dbReference>
<dbReference type="PANTHER" id="PTHR10151:SF120">
    <property type="entry name" value="BIS(5'-ADENOSYL)-TRIPHOSPHATASE"/>
    <property type="match status" value="1"/>
</dbReference>
<dbReference type="Proteomes" id="UP000007879">
    <property type="component" value="Unassembled WGS sequence"/>
</dbReference>
<organism evidence="1 2">
    <name type="scientific">Amphimedon queenslandica</name>
    <name type="common">Sponge</name>
    <dbReference type="NCBI Taxonomy" id="400682"/>
    <lineage>
        <taxon>Eukaryota</taxon>
        <taxon>Metazoa</taxon>
        <taxon>Porifera</taxon>
        <taxon>Demospongiae</taxon>
        <taxon>Heteroscleromorpha</taxon>
        <taxon>Haplosclerida</taxon>
        <taxon>Niphatidae</taxon>
        <taxon>Amphimedon</taxon>
    </lineage>
</organism>
<dbReference type="AlphaFoldDB" id="A0AAN0J950"/>
<dbReference type="GO" id="GO:0016787">
    <property type="term" value="F:hydrolase activity"/>
    <property type="evidence" value="ECO:0007669"/>
    <property type="project" value="UniProtKB-ARBA"/>
</dbReference>
<dbReference type="Pfam" id="PF01663">
    <property type="entry name" value="Phosphodiest"/>
    <property type="match status" value="1"/>
</dbReference>
<evidence type="ECO:0000313" key="2">
    <source>
        <dbReference type="Proteomes" id="UP000007879"/>
    </source>
</evidence>
<dbReference type="PANTHER" id="PTHR10151">
    <property type="entry name" value="ECTONUCLEOTIDE PYROPHOSPHATASE/PHOSPHODIESTERASE"/>
    <property type="match status" value="1"/>
</dbReference>
<reference evidence="2" key="1">
    <citation type="journal article" date="2010" name="Nature">
        <title>The Amphimedon queenslandica genome and the evolution of animal complexity.</title>
        <authorList>
            <person name="Srivastava M."/>
            <person name="Simakov O."/>
            <person name="Chapman J."/>
            <person name="Fahey B."/>
            <person name="Gauthier M.E."/>
            <person name="Mitros T."/>
            <person name="Richards G.S."/>
            <person name="Conaco C."/>
            <person name="Dacre M."/>
            <person name="Hellsten U."/>
            <person name="Larroux C."/>
            <person name="Putnam N.H."/>
            <person name="Stanke M."/>
            <person name="Adamska M."/>
            <person name="Darling A."/>
            <person name="Degnan S.M."/>
            <person name="Oakley T.H."/>
            <person name="Plachetzki D.C."/>
            <person name="Zhai Y."/>
            <person name="Adamski M."/>
            <person name="Calcino A."/>
            <person name="Cummins S.F."/>
            <person name="Goodstein D.M."/>
            <person name="Harris C."/>
            <person name="Jackson D.J."/>
            <person name="Leys S.P."/>
            <person name="Shu S."/>
            <person name="Woodcroft B.J."/>
            <person name="Vervoort M."/>
            <person name="Kosik K.S."/>
            <person name="Manning G."/>
            <person name="Degnan B.M."/>
            <person name="Rokhsar D.S."/>
        </authorList>
    </citation>
    <scope>NUCLEOTIDE SEQUENCE [LARGE SCALE GENOMIC DNA]</scope>
</reference>
<sequence>MAFLYPPIDYYYQIVYQAEVPGSQWQMTFCACKNLVGYKDHIRDSFKNGIQGVSNTFQFQEPDEPMELDIGECRIEGWSIISQSAAKISKETIDKWKYSRGSFPNIIFTITSSEGAKENLEHKVLLKGIKSDSDYFNIIVNTQREDAFKYRQDNQEQENAPFHELVLSGYGLRATFSGINSKVAFDVLATKDAFIKESFTDMTYLADKMVERNIIRDDRKRKIVNGAPWLRSEQMQELLNDLKDAVKLDGKIFTWFIKTLIDHGTDPSQAIANKLWQSYENNNNSNNSSSICSNPPVLIISLDGFRADYLYRGITPTIKSFASDGVQSEYMTPAFPSLTFPNHFTIVTGLHPESHGIISNAFFSREFNESFYIGSKTSNDPKWWLGEPIWVTAVKGTLKTAVYFWPGSEVPIEGIFPTTYFNYDSSVPFTERMETVLSWIEQPDATRPQFMAAYISEPDHTAHQYGPNSTEVDDALKQVDSSVSVLINGLKDKNLYNCVNIIIVSDHGMATIDDSKVVVLVPQILPEEYTDDVQHSIYGELAMLYVTDSDPDLVNEIYHVMKENATRLKSPIDIYLRNEIPKDFFAGQFNKNRYGDIIIIAHVSGYIKIRDDFPSSFNLKGAHGYDNKNPLMRALFLAHGPSFKPNYKSGPVNNIDIYELMCHLLHLPPSPNNGTLANISNILK</sequence>
<dbReference type="SUPFAM" id="SSF53649">
    <property type="entry name" value="Alkaline phosphatase-like"/>
    <property type="match status" value="1"/>
</dbReference>
<keyword evidence="2" id="KW-1185">Reference proteome</keyword>
<accession>A0AAN0J950</accession>
<dbReference type="RefSeq" id="XP_019853228.1">
    <property type="nucleotide sequence ID" value="XM_019997669.1"/>
</dbReference>
<dbReference type="GeneID" id="100637672"/>
<dbReference type="KEGG" id="aqu:100637672"/>
<dbReference type="Gene3D" id="3.40.720.10">
    <property type="entry name" value="Alkaline Phosphatase, subunit A"/>
    <property type="match status" value="1"/>
</dbReference>
<reference evidence="1" key="2">
    <citation type="submission" date="2024-06" db="UniProtKB">
        <authorList>
            <consortium name="EnsemblMetazoa"/>
        </authorList>
    </citation>
    <scope>IDENTIFICATION</scope>
</reference>